<gene>
    <name evidence="1" type="ORF">B0I18_1011244</name>
</gene>
<accession>A0A2P8DCY5</accession>
<sequence length="98" mass="11595">MKRLAAILFLSIFTLMMLPVKQIGKMLWDNQMTEEVHEHGPCHKKMTNNDHDKFWYHHLFAPVRMEDSKVVCYKHASRPEALIKCHHLDVPLQPPNFC</sequence>
<evidence type="ECO:0000313" key="2">
    <source>
        <dbReference type="Proteomes" id="UP000240572"/>
    </source>
</evidence>
<comment type="caution">
    <text evidence="1">The sequence shown here is derived from an EMBL/GenBank/DDBJ whole genome shotgun (WGS) entry which is preliminary data.</text>
</comment>
<name>A0A2P8DCY5_9BACT</name>
<dbReference type="Proteomes" id="UP000240572">
    <property type="component" value="Unassembled WGS sequence"/>
</dbReference>
<reference evidence="1 2" key="1">
    <citation type="submission" date="2018-03" db="EMBL/GenBank/DDBJ databases">
        <title>Genomic Encyclopedia of Type Strains, Phase III (KMG-III): the genomes of soil and plant-associated and newly described type strains.</title>
        <authorList>
            <person name="Whitman W."/>
        </authorList>
    </citation>
    <scope>NUCLEOTIDE SEQUENCE [LARGE SCALE GENOMIC DNA]</scope>
    <source>
        <strain evidence="1 2">CGMCC 1.12700</strain>
    </source>
</reference>
<keyword evidence="2" id="KW-1185">Reference proteome</keyword>
<protein>
    <submittedName>
        <fullName evidence="1">Uncharacterized protein</fullName>
    </submittedName>
</protein>
<evidence type="ECO:0000313" key="1">
    <source>
        <dbReference type="EMBL" id="PSK95080.1"/>
    </source>
</evidence>
<organism evidence="1 2">
    <name type="scientific">Taibaiella chishuiensis</name>
    <dbReference type="NCBI Taxonomy" id="1434707"/>
    <lineage>
        <taxon>Bacteria</taxon>
        <taxon>Pseudomonadati</taxon>
        <taxon>Bacteroidota</taxon>
        <taxon>Chitinophagia</taxon>
        <taxon>Chitinophagales</taxon>
        <taxon>Chitinophagaceae</taxon>
        <taxon>Taibaiella</taxon>
    </lineage>
</organism>
<dbReference type="EMBL" id="PYGD01000001">
    <property type="protein sequence ID" value="PSK95080.1"/>
    <property type="molecule type" value="Genomic_DNA"/>
</dbReference>
<proteinExistence type="predicted"/>
<dbReference type="RefSeq" id="WP_146146667.1">
    <property type="nucleotide sequence ID" value="NZ_PYGD01000001.1"/>
</dbReference>
<dbReference type="AlphaFoldDB" id="A0A2P8DCY5"/>
<dbReference type="OrthoDB" id="678118at2"/>